<dbReference type="Proteomes" id="UP000694546">
    <property type="component" value="Chromosome 20"/>
</dbReference>
<keyword evidence="1" id="KW-0472">Membrane</keyword>
<dbReference type="GeneTree" id="ENSGT01150000286973"/>
<proteinExistence type="predicted"/>
<protein>
    <submittedName>
        <fullName evidence="4">CD302 molecule</fullName>
    </submittedName>
</protein>
<keyword evidence="1" id="KW-0812">Transmembrane</keyword>
<name>A0A8C5FRZ0_GADMO</name>
<dbReference type="AlphaFoldDB" id="A0A8C5FRZ0"/>
<dbReference type="InterPro" id="IPR016186">
    <property type="entry name" value="C-type_lectin-like/link_sf"/>
</dbReference>
<dbReference type="Pfam" id="PF00059">
    <property type="entry name" value="Lectin_C"/>
    <property type="match status" value="1"/>
</dbReference>
<feature type="transmembrane region" description="Helical" evidence="1">
    <location>
        <begin position="178"/>
        <end position="202"/>
    </location>
</feature>
<reference evidence="4" key="1">
    <citation type="submission" date="2025-08" db="UniProtKB">
        <authorList>
            <consortium name="Ensembl"/>
        </authorList>
    </citation>
    <scope>IDENTIFICATION</scope>
</reference>
<dbReference type="InterPro" id="IPR001304">
    <property type="entry name" value="C-type_lectin-like"/>
</dbReference>
<feature type="transmembrane region" description="Helical" evidence="1">
    <location>
        <begin position="209"/>
        <end position="234"/>
    </location>
</feature>
<feature type="domain" description="C-type lectin" evidence="3">
    <location>
        <begin position="42"/>
        <end position="157"/>
    </location>
</feature>
<feature type="chain" id="PRO_5034382329" evidence="2">
    <location>
        <begin position="30"/>
        <end position="330"/>
    </location>
</feature>
<feature type="transmembrane region" description="Helical" evidence="1">
    <location>
        <begin position="308"/>
        <end position="329"/>
    </location>
</feature>
<dbReference type="InterPro" id="IPR016187">
    <property type="entry name" value="CTDL_fold"/>
</dbReference>
<sequence length="330" mass="39179">MESFRRPRPSLSAFSVLFVLFVNVQLSSAGECPADGRTWVPYGGSCYHFVHGEEDRLKSYSYQRARSLCQGFELVTIQSQEENEFILKYSPEVWKGNTNVWLGMYYDTSSERMRWFGGQDSSYANWERGSDDPSDLVPVETCVALHTSTGKWEKISCVDEVENGVICETSQSESYCDMLVWVMLVWVTVVWVMLVWVMLVWVMVVWVMVVWVMVVWVMVVWVMLVWVTVVWVMLVWVMLVWVMVVWVMVVWVMVVWFMLVWVMLVWVMLVWVMLVWVMLIWVMLVWVMVVWVMLVWVMLVWVMLIKVMVVWVMVVWVMLVWVMLVWVMLI</sequence>
<keyword evidence="1" id="KW-1133">Transmembrane helix</keyword>
<dbReference type="Ensembl" id="ENSGMOT00000032007.1">
    <property type="protein sequence ID" value="ENSGMOP00000056852.1"/>
    <property type="gene ID" value="ENSGMOG00000003882.2"/>
</dbReference>
<dbReference type="Gene3D" id="3.10.100.10">
    <property type="entry name" value="Mannose-Binding Protein A, subunit A"/>
    <property type="match status" value="1"/>
</dbReference>
<evidence type="ECO:0000259" key="3">
    <source>
        <dbReference type="PROSITE" id="PS50041"/>
    </source>
</evidence>
<dbReference type="SUPFAM" id="SSF56436">
    <property type="entry name" value="C-type lectin-like"/>
    <property type="match status" value="1"/>
</dbReference>
<evidence type="ECO:0000313" key="4">
    <source>
        <dbReference type="Ensembl" id="ENSGMOP00000056852.1"/>
    </source>
</evidence>
<keyword evidence="5" id="KW-1185">Reference proteome</keyword>
<dbReference type="SMART" id="SM00034">
    <property type="entry name" value="CLECT"/>
    <property type="match status" value="1"/>
</dbReference>
<dbReference type="PROSITE" id="PS50041">
    <property type="entry name" value="C_TYPE_LECTIN_2"/>
    <property type="match status" value="1"/>
</dbReference>
<feature type="transmembrane region" description="Helical" evidence="1">
    <location>
        <begin position="274"/>
        <end position="302"/>
    </location>
</feature>
<reference evidence="4" key="2">
    <citation type="submission" date="2025-09" db="UniProtKB">
        <authorList>
            <consortium name="Ensembl"/>
        </authorList>
    </citation>
    <scope>IDENTIFICATION</scope>
</reference>
<keyword evidence="2" id="KW-0732">Signal</keyword>
<organism evidence="4 5">
    <name type="scientific">Gadus morhua</name>
    <name type="common">Atlantic cod</name>
    <dbReference type="NCBI Taxonomy" id="8049"/>
    <lineage>
        <taxon>Eukaryota</taxon>
        <taxon>Metazoa</taxon>
        <taxon>Chordata</taxon>
        <taxon>Craniata</taxon>
        <taxon>Vertebrata</taxon>
        <taxon>Euteleostomi</taxon>
        <taxon>Actinopterygii</taxon>
        <taxon>Neopterygii</taxon>
        <taxon>Teleostei</taxon>
        <taxon>Neoteleostei</taxon>
        <taxon>Acanthomorphata</taxon>
        <taxon>Zeiogadaria</taxon>
        <taxon>Gadariae</taxon>
        <taxon>Gadiformes</taxon>
        <taxon>Gadoidei</taxon>
        <taxon>Gadidae</taxon>
        <taxon>Gadus</taxon>
    </lineage>
</organism>
<evidence type="ECO:0000256" key="1">
    <source>
        <dbReference type="SAM" id="Phobius"/>
    </source>
</evidence>
<evidence type="ECO:0000256" key="2">
    <source>
        <dbReference type="SAM" id="SignalP"/>
    </source>
</evidence>
<accession>A0A8C5FRZ0</accession>
<dbReference type="CDD" id="cd00037">
    <property type="entry name" value="CLECT"/>
    <property type="match status" value="1"/>
</dbReference>
<dbReference type="InterPro" id="IPR050111">
    <property type="entry name" value="C-type_lectin/snaclec_domain"/>
</dbReference>
<feature type="transmembrane region" description="Helical" evidence="1">
    <location>
        <begin position="240"/>
        <end position="267"/>
    </location>
</feature>
<feature type="signal peptide" evidence="2">
    <location>
        <begin position="1"/>
        <end position="29"/>
    </location>
</feature>
<evidence type="ECO:0000313" key="5">
    <source>
        <dbReference type="Proteomes" id="UP000694546"/>
    </source>
</evidence>
<gene>
    <name evidence="4" type="primary">cd302</name>
</gene>
<dbReference type="PANTHER" id="PTHR22803">
    <property type="entry name" value="MANNOSE, PHOSPHOLIPASE, LECTIN RECEPTOR RELATED"/>
    <property type="match status" value="1"/>
</dbReference>